<dbReference type="SUPFAM" id="SSF52540">
    <property type="entry name" value="P-loop containing nucleoside triphosphate hydrolases"/>
    <property type="match status" value="1"/>
</dbReference>
<sequence>MPKFHQIIEQHWQHPKPWLTFFLKPFSCVFARIAAKRRRDFLAGRTKSEKLPVPVVVVGNIHAGGAGKTPIVSALVSGLQQRGVNVGIISRGYGRAEKGVHVLNPSTTAAQAGDEPLLLYRQTGAPVAVGSSRAQAGQALLAAYPDVQMIVADDGLQHYALQRNVEIVVFPLADTVRDDLDLLPNGCLREPLSRLASVDAVVVGGGSHPSFRPSGNMFASRVEPGSIYRLSQPDEKLDLGCLKNCRTAAAAGIAKPERFFDSLRRLGVGLDEKLVLPDHADITPQDLPAADFVFVTEKDAVKLSDGPDADALNHVWVLPICAIIEPDLANFVLGRLNIESQRETV</sequence>
<evidence type="ECO:0000256" key="9">
    <source>
        <dbReference type="ARBA" id="ARBA00022777"/>
    </source>
</evidence>
<evidence type="ECO:0000256" key="6">
    <source>
        <dbReference type="ARBA" id="ARBA00022556"/>
    </source>
</evidence>
<comment type="similarity">
    <text evidence="13">Belongs to the LpxK family.</text>
</comment>
<proteinExistence type="inferred from homology"/>
<dbReference type="GO" id="GO:0009244">
    <property type="term" value="P:lipopolysaccharide core region biosynthetic process"/>
    <property type="evidence" value="ECO:0007669"/>
    <property type="project" value="TreeGrafter"/>
</dbReference>
<dbReference type="OrthoDB" id="9766423at2"/>
<dbReference type="HAMAP" id="MF_00409">
    <property type="entry name" value="LpxK"/>
    <property type="match status" value="1"/>
</dbReference>
<keyword evidence="9 13" id="KW-0418">Kinase</keyword>
<comment type="function">
    <text evidence="1 13">Transfers the gamma-phosphate of ATP to the 4'-position of a tetraacyldisaccharide 1-phosphate intermediate (termed DS-1-P) to form tetraacyldisaccharide 1,4'-bis-phosphate (lipid IVA).</text>
</comment>
<keyword evidence="8 13" id="KW-0547">Nucleotide-binding</keyword>
<dbReference type="NCBIfam" id="TIGR00682">
    <property type="entry name" value="lpxK"/>
    <property type="match status" value="1"/>
</dbReference>
<evidence type="ECO:0000256" key="4">
    <source>
        <dbReference type="ARBA" id="ARBA00016436"/>
    </source>
</evidence>
<comment type="caution">
    <text evidence="14">The sequence shown here is derived from an EMBL/GenBank/DDBJ whole genome shotgun (WGS) entry which is preliminary data.</text>
</comment>
<dbReference type="GO" id="GO:0009029">
    <property type="term" value="F:lipid-A 4'-kinase activity"/>
    <property type="evidence" value="ECO:0007669"/>
    <property type="project" value="UniProtKB-UniRule"/>
</dbReference>
<evidence type="ECO:0000313" key="14">
    <source>
        <dbReference type="EMBL" id="PSJ80645.1"/>
    </source>
</evidence>
<evidence type="ECO:0000256" key="7">
    <source>
        <dbReference type="ARBA" id="ARBA00022679"/>
    </source>
</evidence>
<dbReference type="InterPro" id="IPR003758">
    <property type="entry name" value="LpxK"/>
</dbReference>
<dbReference type="GO" id="GO:0005524">
    <property type="term" value="F:ATP binding"/>
    <property type="evidence" value="ECO:0007669"/>
    <property type="project" value="UniProtKB-UniRule"/>
</dbReference>
<keyword evidence="11 13" id="KW-0443">Lipid metabolism</keyword>
<feature type="binding site" evidence="13">
    <location>
        <begin position="62"/>
        <end position="69"/>
    </location>
    <ligand>
        <name>ATP</name>
        <dbReference type="ChEBI" id="CHEBI:30616"/>
    </ligand>
</feature>
<evidence type="ECO:0000256" key="5">
    <source>
        <dbReference type="ARBA" id="ARBA00022516"/>
    </source>
</evidence>
<dbReference type="PANTHER" id="PTHR42724:SF1">
    <property type="entry name" value="TETRAACYLDISACCHARIDE 4'-KINASE, MITOCHONDRIAL-RELATED"/>
    <property type="match status" value="1"/>
</dbReference>
<keyword evidence="10 13" id="KW-0067">ATP-binding</keyword>
<keyword evidence="15" id="KW-1185">Reference proteome</keyword>
<evidence type="ECO:0000256" key="2">
    <source>
        <dbReference type="ARBA" id="ARBA00004870"/>
    </source>
</evidence>
<keyword evidence="5 13" id="KW-0444">Lipid biosynthesis</keyword>
<dbReference type="EMBL" id="PXYY01000021">
    <property type="protein sequence ID" value="PSJ80645.1"/>
    <property type="molecule type" value="Genomic_DNA"/>
</dbReference>
<keyword evidence="7 13" id="KW-0808">Transferase</keyword>
<dbReference type="Proteomes" id="UP000241868">
    <property type="component" value="Unassembled WGS sequence"/>
</dbReference>
<dbReference type="Pfam" id="PF02606">
    <property type="entry name" value="LpxK"/>
    <property type="match status" value="1"/>
</dbReference>
<dbReference type="EC" id="2.7.1.130" evidence="3 13"/>
<dbReference type="RefSeq" id="WP_106741081.1">
    <property type="nucleotide sequence ID" value="NZ_PXYY01000021.1"/>
</dbReference>
<dbReference type="UniPathway" id="UPA00359">
    <property type="reaction ID" value="UER00482"/>
</dbReference>
<evidence type="ECO:0000256" key="3">
    <source>
        <dbReference type="ARBA" id="ARBA00012071"/>
    </source>
</evidence>
<gene>
    <name evidence="13" type="primary">lpxK</name>
    <name evidence="14" type="ORF">C7N83_05015</name>
</gene>
<evidence type="ECO:0000256" key="12">
    <source>
        <dbReference type="ARBA" id="ARBA00029757"/>
    </source>
</evidence>
<evidence type="ECO:0000313" key="15">
    <source>
        <dbReference type="Proteomes" id="UP000241868"/>
    </source>
</evidence>
<evidence type="ECO:0000256" key="8">
    <source>
        <dbReference type="ARBA" id="ARBA00022741"/>
    </source>
</evidence>
<evidence type="ECO:0000256" key="10">
    <source>
        <dbReference type="ARBA" id="ARBA00022840"/>
    </source>
</evidence>
<evidence type="ECO:0000256" key="1">
    <source>
        <dbReference type="ARBA" id="ARBA00002274"/>
    </source>
</evidence>
<accession>A0A2P7U129</accession>
<organism evidence="14 15">
    <name type="scientific">Neisseria iguanae</name>
    <dbReference type="NCBI Taxonomy" id="90242"/>
    <lineage>
        <taxon>Bacteria</taxon>
        <taxon>Pseudomonadati</taxon>
        <taxon>Pseudomonadota</taxon>
        <taxon>Betaproteobacteria</taxon>
        <taxon>Neisseriales</taxon>
        <taxon>Neisseriaceae</taxon>
        <taxon>Neisseria</taxon>
    </lineage>
</organism>
<dbReference type="AlphaFoldDB" id="A0A2P7U129"/>
<dbReference type="PANTHER" id="PTHR42724">
    <property type="entry name" value="TETRAACYLDISACCHARIDE 4'-KINASE"/>
    <property type="match status" value="1"/>
</dbReference>
<evidence type="ECO:0000256" key="11">
    <source>
        <dbReference type="ARBA" id="ARBA00023098"/>
    </source>
</evidence>
<comment type="pathway">
    <text evidence="2 13">Glycolipid biosynthesis; lipid IV(A) biosynthesis; lipid IV(A) from (3R)-3-hydroxytetradecanoyl-[acyl-carrier-protein] and UDP-N-acetyl-alpha-D-glucosamine: step 6/6.</text>
</comment>
<dbReference type="InterPro" id="IPR027417">
    <property type="entry name" value="P-loop_NTPase"/>
</dbReference>
<dbReference type="GO" id="GO:0005886">
    <property type="term" value="C:plasma membrane"/>
    <property type="evidence" value="ECO:0007669"/>
    <property type="project" value="TreeGrafter"/>
</dbReference>
<comment type="catalytic activity">
    <reaction evidence="13">
        <text>a lipid A disaccharide + ATP = a lipid IVA + ADP + H(+)</text>
        <dbReference type="Rhea" id="RHEA:67840"/>
        <dbReference type="ChEBI" id="CHEBI:15378"/>
        <dbReference type="ChEBI" id="CHEBI:30616"/>
        <dbReference type="ChEBI" id="CHEBI:176343"/>
        <dbReference type="ChEBI" id="CHEBI:176425"/>
        <dbReference type="ChEBI" id="CHEBI:456216"/>
        <dbReference type="EC" id="2.7.1.130"/>
    </reaction>
</comment>
<keyword evidence="6 13" id="KW-0441">Lipid A biosynthesis</keyword>
<evidence type="ECO:0000256" key="13">
    <source>
        <dbReference type="HAMAP-Rule" id="MF_00409"/>
    </source>
</evidence>
<reference evidence="14 15" key="1">
    <citation type="submission" date="2018-03" db="EMBL/GenBank/DDBJ databases">
        <title>Neisseria weixii sp. nov., isolated from the intestinal contents of Tibetan Plateau pika (Ochotona curzoniae) in Yushu, Qinghai Province, China.</title>
        <authorList>
            <person name="Gui Z."/>
        </authorList>
    </citation>
    <scope>NUCLEOTIDE SEQUENCE [LARGE SCALE GENOMIC DNA]</scope>
    <source>
        <strain evidence="14 15">ATCC 51483</strain>
    </source>
</reference>
<dbReference type="GO" id="GO:0009245">
    <property type="term" value="P:lipid A biosynthetic process"/>
    <property type="evidence" value="ECO:0007669"/>
    <property type="project" value="UniProtKB-UniRule"/>
</dbReference>
<name>A0A2P7U129_9NEIS</name>
<protein>
    <recommendedName>
        <fullName evidence="4 13">Tetraacyldisaccharide 4'-kinase</fullName>
        <ecNumber evidence="3 13">2.7.1.130</ecNumber>
    </recommendedName>
    <alternativeName>
        <fullName evidence="12 13">Lipid A 4'-kinase</fullName>
    </alternativeName>
</protein>